<reference evidence="5" key="1">
    <citation type="submission" date="2011-08" db="EMBL/GenBank/DDBJ databases">
        <authorList>
            <person name="Rombauts S."/>
        </authorList>
    </citation>
    <scope>NUCLEOTIDE SEQUENCE</scope>
    <source>
        <strain evidence="5">London</strain>
    </source>
</reference>
<proteinExistence type="predicted"/>
<evidence type="ECO:0000313" key="5">
    <source>
        <dbReference type="Proteomes" id="UP000015104"/>
    </source>
</evidence>
<dbReference type="Pfam" id="PF00775">
    <property type="entry name" value="Dioxygenase_C"/>
    <property type="match status" value="1"/>
</dbReference>
<dbReference type="PANTHER" id="PTHR34315:SF1">
    <property type="entry name" value="INTRADIOL RING-CLEAVAGE DIOXYGENASES DOMAIN-CONTAINING PROTEIN-RELATED"/>
    <property type="match status" value="1"/>
</dbReference>
<keyword evidence="5" id="KW-1185">Reference proteome</keyword>
<evidence type="ECO:0000259" key="3">
    <source>
        <dbReference type="Pfam" id="PF00775"/>
    </source>
</evidence>
<dbReference type="GO" id="GO:0016702">
    <property type="term" value="F:oxidoreductase activity, acting on single donors with incorporation of molecular oxygen, incorporation of two atoms of oxygen"/>
    <property type="evidence" value="ECO:0007669"/>
    <property type="project" value="InterPro"/>
</dbReference>
<dbReference type="HOGENOM" id="CLU_027719_2_1_1"/>
<evidence type="ECO:0000256" key="1">
    <source>
        <dbReference type="SAM" id="MobiDB-lite"/>
    </source>
</evidence>
<feature type="domain" description="Intradiol ring-cleavage dioxygenases" evidence="3">
    <location>
        <begin position="83"/>
        <end position="207"/>
    </location>
</feature>
<dbReference type="InterPro" id="IPR015889">
    <property type="entry name" value="Intradiol_dOase_core"/>
</dbReference>
<evidence type="ECO:0000256" key="2">
    <source>
        <dbReference type="SAM" id="SignalP"/>
    </source>
</evidence>
<dbReference type="EnsemblMetazoa" id="tetur20g01160.1">
    <property type="protein sequence ID" value="tetur20g01160.1"/>
    <property type="gene ID" value="tetur20g01160"/>
</dbReference>
<feature type="region of interest" description="Disordered" evidence="1">
    <location>
        <begin position="44"/>
        <end position="64"/>
    </location>
</feature>
<dbReference type="SUPFAM" id="SSF49482">
    <property type="entry name" value="Aromatic compound dioxygenase"/>
    <property type="match status" value="1"/>
</dbReference>
<reference evidence="4" key="2">
    <citation type="submission" date="2015-06" db="UniProtKB">
        <authorList>
            <consortium name="EnsemblMetazoa"/>
        </authorList>
    </citation>
    <scope>IDENTIFICATION</scope>
</reference>
<keyword evidence="2" id="KW-0732">Signal</keyword>
<accession>T1KSX3</accession>
<dbReference type="AlphaFoldDB" id="T1KSX3"/>
<dbReference type="InterPro" id="IPR000627">
    <property type="entry name" value="Intradiol_dOase_C"/>
</dbReference>
<feature type="chain" id="PRO_5004581090" description="Intradiol ring-cleavage dioxygenases domain-containing protein" evidence="2">
    <location>
        <begin position="22"/>
        <end position="281"/>
    </location>
</feature>
<feature type="signal peptide" evidence="2">
    <location>
        <begin position="1"/>
        <end position="21"/>
    </location>
</feature>
<evidence type="ECO:0000313" key="4">
    <source>
        <dbReference type="EnsemblMetazoa" id="tetur20g01160.1"/>
    </source>
</evidence>
<protein>
    <recommendedName>
        <fullName evidence="3">Intradiol ring-cleavage dioxygenases domain-containing protein</fullName>
    </recommendedName>
</protein>
<dbReference type="CDD" id="cd03457">
    <property type="entry name" value="intradiol_dioxygenase_like"/>
    <property type="match status" value="1"/>
</dbReference>
<dbReference type="EMBL" id="CAEY01000511">
    <property type="status" value="NOT_ANNOTATED_CDS"/>
    <property type="molecule type" value="Genomic_DNA"/>
</dbReference>
<name>T1KSX3_TETUR</name>
<sequence length="281" mass="31423">MEKYFSSICLIFLTVLISHQSHYINCDNSNVVTFSPYKNKSPNNASLLEEPVRPKRQSTQKTCSITPMSTEGPYYLKDVLERRDITDGKPGIPLNLTINVMDAMNQCKTLSGLRVDIWHCDALGVYSGVGSIGFASRRFGRGKRQVMTSISPVDRFLRGYQITDAQGQVNFKTIVPGWYPGRPIHIHFEVYSPSGKLVHVGQLYFEEPLSATLDNIEPYSRNPSKRVPNEIDRIYRDTDGFKTVLFLLGKPTEGMTSKCGIGLDLSATVPIQFSGRGFGRG</sequence>
<dbReference type="PANTHER" id="PTHR34315">
    <property type="match status" value="1"/>
</dbReference>
<dbReference type="GO" id="GO:0008199">
    <property type="term" value="F:ferric iron binding"/>
    <property type="evidence" value="ECO:0007669"/>
    <property type="project" value="InterPro"/>
</dbReference>
<dbReference type="Proteomes" id="UP000015104">
    <property type="component" value="Unassembled WGS sequence"/>
</dbReference>
<dbReference type="Gene3D" id="2.60.130.10">
    <property type="entry name" value="Aromatic compound dioxygenase"/>
    <property type="match status" value="1"/>
</dbReference>
<dbReference type="eggNOG" id="ENOG502QPRK">
    <property type="taxonomic scope" value="Eukaryota"/>
</dbReference>
<organism evidence="4 5">
    <name type="scientific">Tetranychus urticae</name>
    <name type="common">Two-spotted spider mite</name>
    <dbReference type="NCBI Taxonomy" id="32264"/>
    <lineage>
        <taxon>Eukaryota</taxon>
        <taxon>Metazoa</taxon>
        <taxon>Ecdysozoa</taxon>
        <taxon>Arthropoda</taxon>
        <taxon>Chelicerata</taxon>
        <taxon>Arachnida</taxon>
        <taxon>Acari</taxon>
        <taxon>Acariformes</taxon>
        <taxon>Trombidiformes</taxon>
        <taxon>Prostigmata</taxon>
        <taxon>Eleutherengona</taxon>
        <taxon>Raphignathae</taxon>
        <taxon>Tetranychoidea</taxon>
        <taxon>Tetranychidae</taxon>
        <taxon>Tetranychus</taxon>
    </lineage>
</organism>